<sequence length="64" mass="7651">MQERNPHVVGVPTTIFSMFLDLQKKKHSPKISVAFLNFGFKKQHLLADSCYERFNRKDFRTFFK</sequence>
<evidence type="ECO:0000313" key="2">
    <source>
        <dbReference type="Proteomes" id="UP000094197"/>
    </source>
</evidence>
<dbReference type="Proteomes" id="UP000094197">
    <property type="component" value="Chromosome 1"/>
</dbReference>
<name>A0A1D7UU90_9LEPT</name>
<organism evidence="1 2">
    <name type="scientific">Leptospira tipperaryensis</name>
    <dbReference type="NCBI Taxonomy" id="2564040"/>
    <lineage>
        <taxon>Bacteria</taxon>
        <taxon>Pseudomonadati</taxon>
        <taxon>Spirochaetota</taxon>
        <taxon>Spirochaetia</taxon>
        <taxon>Leptospirales</taxon>
        <taxon>Leptospiraceae</taxon>
        <taxon>Leptospira</taxon>
    </lineage>
</organism>
<keyword evidence="2" id="KW-1185">Reference proteome</keyword>
<dbReference type="KEGG" id="laj:A0128_04520"/>
<proteinExistence type="predicted"/>
<dbReference type="AlphaFoldDB" id="A0A1D7UU90"/>
<evidence type="ECO:0000313" key="1">
    <source>
        <dbReference type="EMBL" id="AOP33182.1"/>
    </source>
</evidence>
<accession>A0A1D7UU90</accession>
<dbReference type="EMBL" id="CP015217">
    <property type="protein sequence ID" value="AOP33182.1"/>
    <property type="molecule type" value="Genomic_DNA"/>
</dbReference>
<reference evidence="1 2" key="1">
    <citation type="submission" date="2016-04" db="EMBL/GenBank/DDBJ databases">
        <title>Complete genome seqeunce of Leptospira alstonii serovar Room22.</title>
        <authorList>
            <person name="Nally J.E."/>
            <person name="Bayles D.O."/>
            <person name="Hurley D."/>
            <person name="Fanning S."/>
            <person name="McMahon B.J."/>
            <person name="Arent Z."/>
        </authorList>
    </citation>
    <scope>NUCLEOTIDE SEQUENCE [LARGE SCALE GENOMIC DNA]</scope>
    <source>
        <strain evidence="1 2">GWTS #1</strain>
    </source>
</reference>
<protein>
    <submittedName>
        <fullName evidence="1">Uncharacterized protein</fullName>
    </submittedName>
</protein>
<gene>
    <name evidence="1" type="ORF">A0128_04520</name>
</gene>